<evidence type="ECO:0000313" key="5">
    <source>
        <dbReference type="EMBL" id="CAJ1966634.1"/>
    </source>
</evidence>
<dbReference type="EMBL" id="CAKOGP040002304">
    <property type="protein sequence ID" value="CAJ1966634.1"/>
    <property type="molecule type" value="Genomic_DNA"/>
</dbReference>
<dbReference type="PANTHER" id="PTHR13049:SF2">
    <property type="entry name" value="COILED-COIL DOMAIN-CONTAINING PROTEIN 25"/>
    <property type="match status" value="1"/>
</dbReference>
<dbReference type="PANTHER" id="PTHR13049">
    <property type="entry name" value="DUF814-RELATED"/>
    <property type="match status" value="1"/>
</dbReference>
<keyword evidence="6" id="KW-1185">Reference proteome</keyword>
<organism evidence="4 6">
    <name type="scientific">Cylindrotheca closterium</name>
    <dbReference type="NCBI Taxonomy" id="2856"/>
    <lineage>
        <taxon>Eukaryota</taxon>
        <taxon>Sar</taxon>
        <taxon>Stramenopiles</taxon>
        <taxon>Ochrophyta</taxon>
        <taxon>Bacillariophyta</taxon>
        <taxon>Bacillariophyceae</taxon>
        <taxon>Bacillariophycidae</taxon>
        <taxon>Bacillariales</taxon>
        <taxon>Bacillariaceae</taxon>
        <taxon>Cylindrotheca</taxon>
    </lineage>
</organism>
<comment type="caution">
    <text evidence="4">The sequence shown here is derived from an EMBL/GenBank/DDBJ whole genome shotgun (WGS) entry which is preliminary data.</text>
</comment>
<evidence type="ECO:0000313" key="6">
    <source>
        <dbReference type="Proteomes" id="UP001295423"/>
    </source>
</evidence>
<dbReference type="AlphaFoldDB" id="A0AAD2G8E9"/>
<dbReference type="InterPro" id="IPR039730">
    <property type="entry name" value="Jlp2/Ccd25"/>
</dbReference>
<feature type="region of interest" description="Disordered" evidence="2">
    <location>
        <begin position="191"/>
        <end position="214"/>
    </location>
</feature>
<dbReference type="Proteomes" id="UP001295423">
    <property type="component" value="Unassembled WGS sequence"/>
</dbReference>
<feature type="compositionally biased region" description="Acidic residues" evidence="2">
    <location>
        <begin position="205"/>
        <end position="214"/>
    </location>
</feature>
<evidence type="ECO:0000256" key="2">
    <source>
        <dbReference type="SAM" id="MobiDB-lite"/>
    </source>
</evidence>
<reference evidence="4" key="1">
    <citation type="submission" date="2023-08" db="EMBL/GenBank/DDBJ databases">
        <authorList>
            <person name="Audoor S."/>
            <person name="Bilcke G."/>
        </authorList>
    </citation>
    <scope>NUCLEOTIDE SEQUENCE</scope>
</reference>
<evidence type="ECO:0000259" key="3">
    <source>
        <dbReference type="Pfam" id="PF05670"/>
    </source>
</evidence>
<dbReference type="EMBL" id="CAKOGP040002258">
    <property type="protein sequence ID" value="CAJ1966172.1"/>
    <property type="molecule type" value="Genomic_DNA"/>
</dbReference>
<sequence length="214" mass="25316">MVYYFTSLCGEFMIYMGKDKYENDELIKYGLPEDVWFHVDNLSSAHVYLRMKPGMSMDDISDDLIEQCSSLCKANSIAGCKKPSVHIVYTRWKNLKKTAGMVEGQVTYHRPENVRRVKIEKNVPIVKQLERTRKELFPDLEKEQERREKEIQRQKKNEYKKLASEKKKQQAEAQRDKELRSYDRLYDEAYMTRASDQHATVDATAAEEFEDDFM</sequence>
<gene>
    <name evidence="4" type="ORF">CYCCA115_LOCUS21755</name>
    <name evidence="5" type="ORF">CYCCA115_LOCUS22219</name>
</gene>
<evidence type="ECO:0000256" key="1">
    <source>
        <dbReference type="ARBA" id="ARBA00008998"/>
    </source>
</evidence>
<comment type="similarity">
    <text evidence="1">Belongs to the CCDC25 family.</text>
</comment>
<proteinExistence type="inferred from homology"/>
<name>A0AAD2G8E9_9STRA</name>
<dbReference type="Pfam" id="PF05670">
    <property type="entry name" value="NFACT-R_1"/>
    <property type="match status" value="1"/>
</dbReference>
<feature type="domain" description="NFACT RNA-binding" evidence="3">
    <location>
        <begin position="1"/>
        <end position="109"/>
    </location>
</feature>
<protein>
    <recommendedName>
        <fullName evidence="3">NFACT RNA-binding domain-containing protein</fullName>
    </recommendedName>
</protein>
<dbReference type="InterPro" id="IPR008532">
    <property type="entry name" value="NFACT_RNA-bd"/>
</dbReference>
<evidence type="ECO:0000313" key="4">
    <source>
        <dbReference type="EMBL" id="CAJ1966172.1"/>
    </source>
</evidence>
<feature type="region of interest" description="Disordered" evidence="2">
    <location>
        <begin position="140"/>
        <end position="179"/>
    </location>
</feature>
<accession>A0AAD2G8E9</accession>